<dbReference type="GO" id="GO:0005524">
    <property type="term" value="F:ATP binding"/>
    <property type="evidence" value="ECO:0007669"/>
    <property type="project" value="UniProtKB-KW"/>
</dbReference>
<feature type="compositionally biased region" description="Pro residues" evidence="7">
    <location>
        <begin position="236"/>
        <end position="246"/>
    </location>
</feature>
<keyword evidence="12" id="KW-1185">Reference proteome</keyword>
<dbReference type="CDD" id="cd00009">
    <property type="entry name" value="AAA"/>
    <property type="match status" value="1"/>
</dbReference>
<dbReference type="SMART" id="SM00382">
    <property type="entry name" value="AAA"/>
    <property type="match status" value="2"/>
</dbReference>
<dbReference type="PROSITE" id="PS00871">
    <property type="entry name" value="CLPAB_2"/>
    <property type="match status" value="1"/>
</dbReference>
<dbReference type="CDD" id="cd22541">
    <property type="entry name" value="SP5_N"/>
    <property type="match status" value="1"/>
</dbReference>
<keyword evidence="6" id="KW-0175">Coiled coil</keyword>
<dbReference type="CDD" id="cd19499">
    <property type="entry name" value="RecA-like_ClpB_Hsp104-like"/>
    <property type="match status" value="1"/>
</dbReference>
<dbReference type="PANTHER" id="PTHR11638">
    <property type="entry name" value="ATP-DEPENDENT CLP PROTEASE"/>
    <property type="match status" value="1"/>
</dbReference>
<dbReference type="InterPro" id="IPR003593">
    <property type="entry name" value="AAA+_ATPase"/>
</dbReference>
<dbReference type="InterPro" id="IPR041546">
    <property type="entry name" value="ClpA/ClpB_AAA_lid"/>
</dbReference>
<evidence type="ECO:0000259" key="8">
    <source>
        <dbReference type="SMART" id="SM00382"/>
    </source>
</evidence>
<dbReference type="AlphaFoldDB" id="A0A2K1JQ70"/>
<evidence type="ECO:0000256" key="5">
    <source>
        <dbReference type="ARBA" id="ARBA00023186"/>
    </source>
</evidence>
<dbReference type="InterPro" id="IPR001270">
    <property type="entry name" value="ClpA/B"/>
</dbReference>
<feature type="coiled-coil region" evidence="6">
    <location>
        <begin position="828"/>
        <end position="862"/>
    </location>
</feature>
<gene>
    <name evidence="11" type="primary">LOC112289828</name>
    <name evidence="10" type="ORF">PHYPA_016070</name>
</gene>
<evidence type="ECO:0000256" key="6">
    <source>
        <dbReference type="SAM" id="Coils"/>
    </source>
</evidence>
<dbReference type="Pfam" id="PF17871">
    <property type="entry name" value="AAA_lid_9"/>
    <property type="match status" value="1"/>
</dbReference>
<feature type="compositionally biased region" description="Pro residues" evidence="7">
    <location>
        <begin position="198"/>
        <end position="208"/>
    </location>
</feature>
<dbReference type="InterPro" id="IPR003959">
    <property type="entry name" value="ATPase_AAA_core"/>
</dbReference>
<dbReference type="PANTHER" id="PTHR11638:SF18">
    <property type="entry name" value="HEAT SHOCK PROTEIN 104"/>
    <property type="match status" value="1"/>
</dbReference>
<keyword evidence="5" id="KW-0143">Chaperone</keyword>
<dbReference type="EnsemblPlants" id="Pp3c12_10120V3.1">
    <property type="protein sequence ID" value="Pp3c12_10120V3.1"/>
    <property type="gene ID" value="Pp3c12_10120"/>
</dbReference>
<evidence type="ECO:0000256" key="4">
    <source>
        <dbReference type="ARBA" id="ARBA00022840"/>
    </source>
</evidence>
<dbReference type="InterPro" id="IPR019489">
    <property type="entry name" value="Clp_ATPase_C"/>
</dbReference>
<feature type="domain" description="AAA+ ATPase" evidence="8">
    <location>
        <begin position="413"/>
        <end position="559"/>
    </location>
</feature>
<evidence type="ECO:0000313" key="10">
    <source>
        <dbReference type="EMBL" id="PNR43688.1"/>
    </source>
</evidence>
<dbReference type="FunFam" id="1.10.8.60:FF:000017">
    <property type="entry name" value="ATP-dependent chaperone ClpB"/>
    <property type="match status" value="1"/>
</dbReference>
<dbReference type="InterPro" id="IPR050130">
    <property type="entry name" value="ClpA_ClpB"/>
</dbReference>
<evidence type="ECO:0000259" key="9">
    <source>
        <dbReference type="SMART" id="SM01086"/>
    </source>
</evidence>
<feature type="compositionally biased region" description="Polar residues" evidence="7">
    <location>
        <begin position="187"/>
        <end position="196"/>
    </location>
</feature>
<dbReference type="Proteomes" id="UP000006727">
    <property type="component" value="Chromosome 12"/>
</dbReference>
<dbReference type="RefSeq" id="XP_024391228.1">
    <property type="nucleotide sequence ID" value="XM_024535460.2"/>
</dbReference>
<dbReference type="EMBL" id="ABEU02000012">
    <property type="protein sequence ID" value="PNR43688.1"/>
    <property type="molecule type" value="Genomic_DNA"/>
</dbReference>
<dbReference type="Pfam" id="PF00004">
    <property type="entry name" value="AAA"/>
    <property type="match status" value="1"/>
</dbReference>
<evidence type="ECO:0008006" key="13">
    <source>
        <dbReference type="Google" id="ProtNLM"/>
    </source>
</evidence>
<evidence type="ECO:0000256" key="3">
    <source>
        <dbReference type="ARBA" id="ARBA00022741"/>
    </source>
</evidence>
<dbReference type="EnsemblPlants" id="Pp3c12_10120V3.2">
    <property type="protein sequence ID" value="Pp3c12_10120V3.2"/>
    <property type="gene ID" value="Pp3c12_10120"/>
</dbReference>
<keyword evidence="3" id="KW-0547">Nucleotide-binding</keyword>
<dbReference type="SUPFAM" id="SSF52540">
    <property type="entry name" value="P-loop containing nucleoside triphosphate hydrolases"/>
    <property type="match status" value="2"/>
</dbReference>
<dbReference type="FunFam" id="3.40.50.300:FF:000025">
    <property type="entry name" value="ATP-dependent Clp protease subunit"/>
    <property type="match status" value="1"/>
</dbReference>
<accession>A0A2K1JQ70</accession>
<feature type="compositionally biased region" description="Basic and acidic residues" evidence="7">
    <location>
        <begin position="351"/>
        <end position="362"/>
    </location>
</feature>
<reference evidence="10 12" key="2">
    <citation type="journal article" date="2018" name="Plant J.">
        <title>The Physcomitrella patens chromosome-scale assembly reveals moss genome structure and evolution.</title>
        <authorList>
            <person name="Lang D."/>
            <person name="Ullrich K.K."/>
            <person name="Murat F."/>
            <person name="Fuchs J."/>
            <person name="Jenkins J."/>
            <person name="Haas F.B."/>
            <person name="Piednoel M."/>
            <person name="Gundlach H."/>
            <person name="Van Bel M."/>
            <person name="Meyberg R."/>
            <person name="Vives C."/>
            <person name="Morata J."/>
            <person name="Symeonidi A."/>
            <person name="Hiss M."/>
            <person name="Muchero W."/>
            <person name="Kamisugi Y."/>
            <person name="Saleh O."/>
            <person name="Blanc G."/>
            <person name="Decker E.L."/>
            <person name="van Gessel N."/>
            <person name="Grimwood J."/>
            <person name="Hayes R.D."/>
            <person name="Graham S.W."/>
            <person name="Gunter L.E."/>
            <person name="McDaniel S.F."/>
            <person name="Hoernstein S.N.W."/>
            <person name="Larsson A."/>
            <person name="Li F.W."/>
            <person name="Perroud P.F."/>
            <person name="Phillips J."/>
            <person name="Ranjan P."/>
            <person name="Rokshar D.S."/>
            <person name="Rothfels C.J."/>
            <person name="Schneider L."/>
            <person name="Shu S."/>
            <person name="Stevenson D.W."/>
            <person name="Thummler F."/>
            <person name="Tillich M."/>
            <person name="Villarreal Aguilar J.C."/>
            <person name="Widiez T."/>
            <person name="Wong G.K."/>
            <person name="Wymore A."/>
            <person name="Zhang Y."/>
            <person name="Zimmer A.D."/>
            <person name="Quatrano R.S."/>
            <person name="Mayer K.F.X."/>
            <person name="Goodstein D."/>
            <person name="Casacuberta J.M."/>
            <person name="Vandepoele K."/>
            <person name="Reski R."/>
            <person name="Cuming A.C."/>
            <person name="Tuskan G.A."/>
            <person name="Maumus F."/>
            <person name="Salse J."/>
            <person name="Schmutz J."/>
            <person name="Rensing S.A."/>
        </authorList>
    </citation>
    <scope>NUCLEOTIDE SEQUENCE [LARGE SCALE GENOMIC DNA]</scope>
    <source>
        <strain evidence="11 12">cv. Gransden 2004</strain>
    </source>
</reference>
<dbReference type="InterPro" id="IPR028299">
    <property type="entry name" value="ClpA/B_CS2"/>
</dbReference>
<protein>
    <recommendedName>
        <fullName evidence="13">UVR domain-containing protein</fullName>
    </recommendedName>
</protein>
<dbReference type="GO" id="GO:0016887">
    <property type="term" value="F:ATP hydrolysis activity"/>
    <property type="evidence" value="ECO:0000318"/>
    <property type="project" value="GO_Central"/>
</dbReference>
<dbReference type="GO" id="GO:0034605">
    <property type="term" value="P:cellular response to heat"/>
    <property type="evidence" value="ECO:0000318"/>
    <property type="project" value="GO_Central"/>
</dbReference>
<feature type="compositionally biased region" description="Polar residues" evidence="7">
    <location>
        <begin position="1"/>
        <end position="22"/>
    </location>
</feature>
<evidence type="ECO:0000256" key="7">
    <source>
        <dbReference type="SAM" id="MobiDB-lite"/>
    </source>
</evidence>
<dbReference type="KEGG" id="ppp:112289828"/>
<feature type="compositionally biased region" description="Low complexity" evidence="7">
    <location>
        <begin position="247"/>
        <end position="281"/>
    </location>
</feature>
<evidence type="ECO:0000256" key="1">
    <source>
        <dbReference type="ARBA" id="ARBA00008675"/>
    </source>
</evidence>
<dbReference type="GO" id="GO:0005737">
    <property type="term" value="C:cytoplasm"/>
    <property type="evidence" value="ECO:0000318"/>
    <property type="project" value="GO_Central"/>
</dbReference>
<dbReference type="FunFam" id="3.40.50.300:FF:000120">
    <property type="entry name" value="ATP-dependent chaperone ClpB"/>
    <property type="match status" value="1"/>
</dbReference>
<dbReference type="Gene3D" id="3.40.50.300">
    <property type="entry name" value="P-loop containing nucleotide triphosphate hydrolases"/>
    <property type="match status" value="3"/>
</dbReference>
<dbReference type="InterPro" id="IPR027417">
    <property type="entry name" value="P-loop_NTPase"/>
</dbReference>
<dbReference type="OrthoDB" id="10401855at2759"/>
<dbReference type="SMART" id="SM01086">
    <property type="entry name" value="ClpB_D2-small"/>
    <property type="match status" value="1"/>
</dbReference>
<reference evidence="10 12" key="1">
    <citation type="journal article" date="2008" name="Science">
        <title>The Physcomitrella genome reveals evolutionary insights into the conquest of land by plants.</title>
        <authorList>
            <person name="Rensing S."/>
            <person name="Lang D."/>
            <person name="Zimmer A."/>
            <person name="Terry A."/>
            <person name="Salamov A."/>
            <person name="Shapiro H."/>
            <person name="Nishiyama T."/>
            <person name="Perroud P.-F."/>
            <person name="Lindquist E."/>
            <person name="Kamisugi Y."/>
            <person name="Tanahashi T."/>
            <person name="Sakakibara K."/>
            <person name="Fujita T."/>
            <person name="Oishi K."/>
            <person name="Shin-I T."/>
            <person name="Kuroki Y."/>
            <person name="Toyoda A."/>
            <person name="Suzuki Y."/>
            <person name="Hashimoto A."/>
            <person name="Yamaguchi K."/>
            <person name="Sugano A."/>
            <person name="Kohara Y."/>
            <person name="Fujiyama A."/>
            <person name="Anterola A."/>
            <person name="Aoki S."/>
            <person name="Ashton N."/>
            <person name="Barbazuk W.B."/>
            <person name="Barker E."/>
            <person name="Bennetzen J."/>
            <person name="Bezanilla M."/>
            <person name="Blankenship R."/>
            <person name="Cho S.H."/>
            <person name="Dutcher S."/>
            <person name="Estelle M."/>
            <person name="Fawcett J.A."/>
            <person name="Gundlach H."/>
            <person name="Hanada K."/>
            <person name="Heyl A."/>
            <person name="Hicks K.A."/>
            <person name="Hugh J."/>
            <person name="Lohr M."/>
            <person name="Mayer K."/>
            <person name="Melkozernov A."/>
            <person name="Murata T."/>
            <person name="Nelson D."/>
            <person name="Pils B."/>
            <person name="Prigge M."/>
            <person name="Reiss B."/>
            <person name="Renner T."/>
            <person name="Rombauts S."/>
            <person name="Rushton P."/>
            <person name="Sanderfoot A."/>
            <person name="Schween G."/>
            <person name="Shiu S.-H."/>
            <person name="Stueber K."/>
            <person name="Theodoulou F.L."/>
            <person name="Tu H."/>
            <person name="Van de Peer Y."/>
            <person name="Verrier P.J."/>
            <person name="Waters E."/>
            <person name="Wood A."/>
            <person name="Yang L."/>
            <person name="Cove D."/>
            <person name="Cuming A."/>
            <person name="Hasebe M."/>
            <person name="Lucas S."/>
            <person name="Mishler D.B."/>
            <person name="Reski R."/>
            <person name="Grigoriev I."/>
            <person name="Quatrano R.S."/>
            <person name="Boore J.L."/>
        </authorList>
    </citation>
    <scope>NUCLEOTIDE SEQUENCE [LARGE SCALE GENOMIC DNA]</scope>
    <source>
        <strain evidence="11 12">cv. Gransden 2004</strain>
    </source>
</reference>
<feature type="compositionally biased region" description="Polar residues" evidence="7">
    <location>
        <begin position="81"/>
        <end position="102"/>
    </location>
</feature>
<feature type="compositionally biased region" description="Polar residues" evidence="7">
    <location>
        <begin position="172"/>
        <end position="181"/>
    </location>
</feature>
<feature type="region of interest" description="Disordered" evidence="7">
    <location>
        <begin position="697"/>
        <end position="719"/>
    </location>
</feature>
<proteinExistence type="inferred from homology"/>
<feature type="domain" description="Clp ATPase C-terminal" evidence="9">
    <location>
        <begin position="1114"/>
        <end position="1198"/>
    </location>
</feature>
<dbReference type="PaxDb" id="3218-PP1S91_37V6.1"/>
<organism evidence="10">
    <name type="scientific">Physcomitrium patens</name>
    <name type="common">Spreading-leaved earth moss</name>
    <name type="synonym">Physcomitrella patens</name>
    <dbReference type="NCBI Taxonomy" id="3218"/>
    <lineage>
        <taxon>Eukaryota</taxon>
        <taxon>Viridiplantae</taxon>
        <taxon>Streptophyta</taxon>
        <taxon>Embryophyta</taxon>
        <taxon>Bryophyta</taxon>
        <taxon>Bryophytina</taxon>
        <taxon>Bryopsida</taxon>
        <taxon>Funariidae</taxon>
        <taxon>Funariales</taxon>
        <taxon>Funariaceae</taxon>
        <taxon>Physcomitrium</taxon>
    </lineage>
</organism>
<dbReference type="Gramene" id="Pp3c12_10120V3.2">
    <property type="protein sequence ID" value="Pp3c12_10120V3.2"/>
    <property type="gene ID" value="Pp3c12_10120"/>
</dbReference>
<keyword evidence="4" id="KW-0067">ATP-binding</keyword>
<reference evidence="11" key="3">
    <citation type="submission" date="2020-12" db="UniProtKB">
        <authorList>
            <consortium name="EnsemblPlants"/>
        </authorList>
    </citation>
    <scope>IDENTIFICATION</scope>
</reference>
<feature type="domain" description="AAA+ ATPase" evidence="8">
    <location>
        <begin position="937"/>
        <end position="1080"/>
    </location>
</feature>
<name>A0A2K1JQ70_PHYPA</name>
<dbReference type="PRINTS" id="PR00300">
    <property type="entry name" value="CLPPROTEASEA"/>
</dbReference>
<sequence>MEWTPSTGLHGSNAYQNPNSNLYPLDPDSEVYLNQTPPTNPPWALGSQFSATSAPALPDKHGQVAQYPPPPHHGHEYFSECYNNNLSPSQGSPQTSHHTGLHQSYPPKPSAPLYPESPLKASDANSSTDSWHDQNGGVGSASPHAGKNPPSSQFETYPYMYPMKPHPPASAFDTSVPSSFTYPHPTNPLSTSSDSPTCYPPPANPSLTPPSSLTHSLPNNFSYPHPPSTSSDSPTCYPPPADPSLTPPSSLTHSLPTNSSYTYPTIPPSTSSGSPTSYPPSANFSTLPPPPNCTPTVHGSQPPFPPNIQGYAPSPLNVPTGGPGVSFSGKPSSSHPLLQGDEEDFVPYEEGGDHHSDDEKHNSGYNEDVDYSHQTLEKYGENLTTRAKEGRIDPVIGRDDVVRQCIEILTRKSKCNPILIGHPGVGKTAVVESLALRIVKGDVPDPLKRCKVISVEVGNIVADTQYRGQFEKKIKELIDEATEARRTVILFFDELHRIMGAGRTEEDATDASQSLKPALARGDFLCIGATTYDEYTKYIEKDQALARRFQKVVVDPPSASEAISILRGLKTHFESHHGISIADAALIEAVKLSERYIPDRFLPDKAIDLVDEAAAKVKMGIISKPTKLDEIERAIVQLDMDRLSVSAATSPSSQDRLRQILSDLEGLRAQEANLTRKWRKEKAMAIRINSLKEKITEKKTRDSTPASVSEEKSGGDDVEEHTDVLCDSCQATPIIGPRFTHHTQDVDFCLKCFSILHIIGKVGEFTASDFKLVEPPRLTCDGCLINPISGDYYRHMKYLNNILCQRCWYKLGYSEQQLYAVMHNNLKVSKSEQKNAEGNASLEDLEAQLKAAENEWNEYQKHYKPLIRVMVTTDEILEVVSSRTGIPVTKMRASQTHQLLQLDKELHKRVIGQDEACNSIARAIQRSRAGLSDPKRPIASLMFMGPTGVGKTELAKALASHLFNSEDAMVRIDMSEYGEKASMSRLTGAAPGLLGYGDGGQLTTPVRRKPFSVVLFDEIEKAHNDIFNIFLQILDDGRLTDSEGRVVNFTNTVIIMTSNVGAERITEVTTNTNAYGSKEEAYQVMKSHVMECARERYRPEFINRIDEFIVFQPLSLQQICEIVKLQLDRVSKRLQDRLINLRVTDSAVQLLSQMGYDPRYGARPVKRAIQQNIEDPLAQGILRGEYTDGSTIVVDTEFRSLHPSQTPEPRLTFQKASW</sequence>
<dbReference type="Gene3D" id="1.10.8.60">
    <property type="match status" value="1"/>
</dbReference>
<dbReference type="Pfam" id="PF10431">
    <property type="entry name" value="ClpB_D2-small"/>
    <property type="match status" value="1"/>
</dbReference>
<feature type="region of interest" description="Disordered" evidence="7">
    <location>
        <begin position="1"/>
        <end position="366"/>
    </location>
</feature>
<dbReference type="SUPFAM" id="SSF57850">
    <property type="entry name" value="RING/U-box"/>
    <property type="match status" value="1"/>
</dbReference>
<feature type="compositionally biased region" description="Low complexity" evidence="7">
    <location>
        <begin position="209"/>
        <end position="235"/>
    </location>
</feature>
<evidence type="ECO:0000313" key="12">
    <source>
        <dbReference type="Proteomes" id="UP000006727"/>
    </source>
</evidence>
<dbReference type="Pfam" id="PF07724">
    <property type="entry name" value="AAA_2"/>
    <property type="match status" value="1"/>
</dbReference>
<keyword evidence="2" id="KW-0677">Repeat</keyword>
<evidence type="ECO:0000313" key="11">
    <source>
        <dbReference type="EnsemblPlants" id="Pp3c12_10120V3.1"/>
    </source>
</evidence>
<dbReference type="STRING" id="3218.A0A2K1JQ70"/>
<comment type="similarity">
    <text evidence="1">Belongs to the ClpA/ClpB family.</text>
</comment>
<dbReference type="GeneID" id="112289828"/>
<dbReference type="Gramene" id="Pp3c12_10120V3.1">
    <property type="protein sequence ID" value="Pp3c12_10120V3.1"/>
    <property type="gene ID" value="Pp3c12_10120"/>
</dbReference>
<evidence type="ECO:0000256" key="2">
    <source>
        <dbReference type="ARBA" id="ARBA00022737"/>
    </source>
</evidence>